<organism evidence="1 2">
    <name type="scientific">Aliivibrio wodanis</name>
    <dbReference type="NCBI Taxonomy" id="80852"/>
    <lineage>
        <taxon>Bacteria</taxon>
        <taxon>Pseudomonadati</taxon>
        <taxon>Pseudomonadota</taxon>
        <taxon>Gammaproteobacteria</taxon>
        <taxon>Vibrionales</taxon>
        <taxon>Vibrionaceae</taxon>
        <taxon>Aliivibrio</taxon>
    </lineage>
</organism>
<sequence>MALFRNTQKLTNEKEDHLTEFFAASLNASDSLKVAFVQLVFGDHVKKHLIKVETQSSYPNCRPDMKLIFDDGSVILCENKLEALETTGNELTEFKLQLERYLQLPVDGVMYIRSRLKSPSQKVLDHAKYIKPIDKPHFLWRDFYAILEADNNSLVKELKLGFEVMGFIPPNPVIGDLSREAPKSHRENFSHFWLETEVEAMNLGWKVSVGDIVERYFSHPTTKFASDIYINPIHPERFLVRLTPRTDMHERLFEEVKLLNSHVALAVKKHTIKRANGVVTVIDIETTINAVLPNSLNKVEEIESALLNYVLPYLKLG</sequence>
<evidence type="ECO:0000313" key="1">
    <source>
        <dbReference type="EMBL" id="CED70938.1"/>
    </source>
</evidence>
<dbReference type="PATRIC" id="fig|80852.17.peg.858"/>
<dbReference type="STRING" id="80852.AWOD_I_0845"/>
<accession>A0A090INP6</accession>
<proteinExistence type="predicted"/>
<dbReference type="Proteomes" id="UP000032427">
    <property type="component" value="Chromosome 1"/>
</dbReference>
<dbReference type="AlphaFoldDB" id="A0A090INP6"/>
<evidence type="ECO:0000313" key="2">
    <source>
        <dbReference type="Proteomes" id="UP000032427"/>
    </source>
</evidence>
<dbReference type="OrthoDB" id="5848368at2"/>
<dbReference type="GeneID" id="28540414"/>
<dbReference type="EMBL" id="LN554846">
    <property type="protein sequence ID" value="CED70938.1"/>
    <property type="molecule type" value="Genomic_DNA"/>
</dbReference>
<dbReference type="HOGENOM" id="CLU_838479_0_0_6"/>
<protein>
    <submittedName>
        <fullName evidence="1">Uncharacterized protein</fullName>
    </submittedName>
</protein>
<gene>
    <name evidence="1" type="ORF">AWOD_I_0845</name>
</gene>
<reference evidence="2" key="1">
    <citation type="submission" date="2014-09" db="EMBL/GenBank/DDBJ databases">
        <authorList>
            <person name="Hjerde E."/>
        </authorList>
    </citation>
    <scope>NUCLEOTIDE SEQUENCE [LARGE SCALE GENOMIC DNA]</scope>
    <source>
        <strain evidence="2">06/09/139</strain>
    </source>
</reference>
<dbReference type="KEGG" id="awd:AWOD_I_0845"/>
<keyword evidence="2" id="KW-1185">Reference proteome</keyword>
<name>A0A090INP6_9GAMM</name>